<name>A0AA85JSS9_TRIRE</name>
<protein>
    <submittedName>
        <fullName evidence="2">Uncharacterized protein</fullName>
    </submittedName>
</protein>
<dbReference type="WBParaSite" id="TREG1_40130.1">
    <property type="protein sequence ID" value="TREG1_40130.1"/>
    <property type="gene ID" value="TREG1_40130"/>
</dbReference>
<accession>A0AA85JSS9</accession>
<organism evidence="1 2">
    <name type="scientific">Trichobilharzia regenti</name>
    <name type="common">Nasal bird schistosome</name>
    <dbReference type="NCBI Taxonomy" id="157069"/>
    <lineage>
        <taxon>Eukaryota</taxon>
        <taxon>Metazoa</taxon>
        <taxon>Spiralia</taxon>
        <taxon>Lophotrochozoa</taxon>
        <taxon>Platyhelminthes</taxon>
        <taxon>Trematoda</taxon>
        <taxon>Digenea</taxon>
        <taxon>Strigeidida</taxon>
        <taxon>Schistosomatoidea</taxon>
        <taxon>Schistosomatidae</taxon>
        <taxon>Trichobilharzia</taxon>
    </lineage>
</organism>
<evidence type="ECO:0000313" key="1">
    <source>
        <dbReference type="Proteomes" id="UP000050795"/>
    </source>
</evidence>
<keyword evidence="1" id="KW-1185">Reference proteome</keyword>
<evidence type="ECO:0000313" key="2">
    <source>
        <dbReference type="WBParaSite" id="TREG1_40130.1"/>
    </source>
</evidence>
<dbReference type="AlphaFoldDB" id="A0AA85JSS9"/>
<sequence>MENSDSESSVDHNSFASVINLYEQRPVSTVSAAITHGGVQNISCSSNCGFEEICVHRKGNCQDANNLYFSSHDCNSAVLDVTCAQGSEWVPANPNKISKSVQTSFKLKKNISSSHNLSTEKDIYANSLKLSPMDTLTHLHIPQYRPLPAHKLGIISEDLSSAFPVLDFTFQQKYRDQHQQQHQSVSASATLSSSGTGSTAVTVYTTTVYHHQ</sequence>
<proteinExistence type="predicted"/>
<reference evidence="1" key="1">
    <citation type="submission" date="2022-06" db="EMBL/GenBank/DDBJ databases">
        <authorList>
            <person name="Berger JAMES D."/>
            <person name="Berger JAMES D."/>
        </authorList>
    </citation>
    <scope>NUCLEOTIDE SEQUENCE [LARGE SCALE GENOMIC DNA]</scope>
</reference>
<reference evidence="2" key="2">
    <citation type="submission" date="2023-11" db="UniProtKB">
        <authorList>
            <consortium name="WormBaseParasite"/>
        </authorList>
    </citation>
    <scope>IDENTIFICATION</scope>
</reference>
<dbReference type="Proteomes" id="UP000050795">
    <property type="component" value="Unassembled WGS sequence"/>
</dbReference>